<dbReference type="Pfam" id="PF13036">
    <property type="entry name" value="LpoB"/>
    <property type="match status" value="1"/>
</dbReference>
<proteinExistence type="predicted"/>
<dbReference type="RefSeq" id="WP_213043537.1">
    <property type="nucleotide sequence ID" value="NZ_CAJNBJ010000017.1"/>
</dbReference>
<evidence type="ECO:0008006" key="3">
    <source>
        <dbReference type="Google" id="ProtNLM"/>
    </source>
</evidence>
<name>A0ABM8RZZ9_9BACT</name>
<evidence type="ECO:0000313" key="1">
    <source>
        <dbReference type="EMBL" id="CAE6781147.1"/>
    </source>
</evidence>
<gene>
    <name evidence="1" type="ORF">NSPZN2_40761</name>
</gene>
<dbReference type="Gene3D" id="3.40.50.10610">
    <property type="entry name" value="ABC-type transport auxiliary lipoprotein component"/>
    <property type="match status" value="1"/>
</dbReference>
<dbReference type="EMBL" id="CAJNBJ010000017">
    <property type="protein sequence ID" value="CAE6781147.1"/>
    <property type="molecule type" value="Genomic_DNA"/>
</dbReference>
<sequence length="201" mass="22471">MTRRTSFRFSVIFCLLLSGLLAGCGGLQEMWEGPAARGFYPKTMAILPISGTYDSAREDVEEVVAKVLIKSRRVEKVVPPDQVTDTFQTTKDAFDALVTYFSRMETTGQSDKNSAIKIGHALGADSLLVVKVNAWEYTREEGDNIARVGLSMRLVDAVNGAIVWKARHQVQESYLFIRPDMKDLATKLASDMIKYMPPEKR</sequence>
<keyword evidence="2" id="KW-1185">Reference proteome</keyword>
<accession>A0ABM8RZZ9</accession>
<dbReference type="InterPro" id="IPR014094">
    <property type="entry name" value="LpoB"/>
</dbReference>
<reference evidence="1 2" key="1">
    <citation type="submission" date="2021-02" db="EMBL/GenBank/DDBJ databases">
        <authorList>
            <person name="Han P."/>
        </authorList>
    </citation>
    <scope>NUCLEOTIDE SEQUENCE [LARGE SCALE GENOMIC DNA]</scope>
    <source>
        <strain evidence="1">Candidatus Nitrospira sp. ZN2</strain>
    </source>
</reference>
<protein>
    <recommendedName>
        <fullName evidence="3">Lipoprotein</fullName>
    </recommendedName>
</protein>
<comment type="caution">
    <text evidence="1">The sequence shown here is derived from an EMBL/GenBank/DDBJ whole genome shotgun (WGS) entry which is preliminary data.</text>
</comment>
<evidence type="ECO:0000313" key="2">
    <source>
        <dbReference type="Proteomes" id="UP000675880"/>
    </source>
</evidence>
<dbReference type="PROSITE" id="PS51257">
    <property type="entry name" value="PROKAR_LIPOPROTEIN"/>
    <property type="match status" value="1"/>
</dbReference>
<organism evidence="1 2">
    <name type="scientific">Nitrospira defluvii</name>
    <dbReference type="NCBI Taxonomy" id="330214"/>
    <lineage>
        <taxon>Bacteria</taxon>
        <taxon>Pseudomonadati</taxon>
        <taxon>Nitrospirota</taxon>
        <taxon>Nitrospiria</taxon>
        <taxon>Nitrospirales</taxon>
        <taxon>Nitrospiraceae</taxon>
        <taxon>Nitrospira</taxon>
    </lineage>
</organism>
<dbReference type="Proteomes" id="UP000675880">
    <property type="component" value="Unassembled WGS sequence"/>
</dbReference>